<gene>
    <name evidence="11 13" type="primary">carA</name>
    <name evidence="13" type="ORF">MLAUSG7_0853</name>
</gene>
<dbReference type="EC" id="6.3.5.5" evidence="11"/>
<dbReference type="SMART" id="SM01097">
    <property type="entry name" value="CPSase_sm_chain"/>
    <property type="match status" value="1"/>
</dbReference>
<feature type="region of interest" description="CPSase" evidence="11">
    <location>
        <begin position="1"/>
        <end position="199"/>
    </location>
</feature>
<comment type="subunit">
    <text evidence="11">Composed of two chains; the small (or glutamine) chain promotes the hydrolysis of glutamine to ammonia, which is used by the large (or ammonia) chain to synthesize carbamoyl phosphate. Tetramer of heterodimers (alpha,beta)4.</text>
</comment>
<dbReference type="GO" id="GO:0004088">
    <property type="term" value="F:carbamoyl-phosphate synthase (glutamine-hydrolyzing) activity"/>
    <property type="evidence" value="ECO:0007669"/>
    <property type="project" value="UniProtKB-UniRule"/>
</dbReference>
<dbReference type="UniPathway" id="UPA00070">
    <property type="reaction ID" value="UER00115"/>
</dbReference>
<dbReference type="Proteomes" id="UP000679213">
    <property type="component" value="Chromosome I"/>
</dbReference>
<feature type="active site" evidence="11">
    <location>
        <position position="361"/>
    </location>
</feature>
<comment type="catalytic activity">
    <reaction evidence="11">
        <text>L-glutamine + H2O = L-glutamate + NH4(+)</text>
        <dbReference type="Rhea" id="RHEA:15889"/>
        <dbReference type="ChEBI" id="CHEBI:15377"/>
        <dbReference type="ChEBI" id="CHEBI:28938"/>
        <dbReference type="ChEBI" id="CHEBI:29985"/>
        <dbReference type="ChEBI" id="CHEBI:58359"/>
    </reaction>
</comment>
<keyword evidence="8 11" id="KW-0315">Glutamine amidotransferase</keyword>
<dbReference type="PANTHER" id="PTHR43418:SF7">
    <property type="entry name" value="CARBAMOYL-PHOSPHATE SYNTHASE SMALL CHAIN"/>
    <property type="match status" value="1"/>
</dbReference>
<dbReference type="InterPro" id="IPR002474">
    <property type="entry name" value="CarbamoylP_synth_ssu_N"/>
</dbReference>
<feature type="binding site" evidence="11">
    <location>
        <position position="317"/>
    </location>
    <ligand>
        <name>L-glutamine</name>
        <dbReference type="ChEBI" id="CHEBI:58359"/>
    </ligand>
</feature>
<feature type="binding site" evidence="11">
    <location>
        <position position="319"/>
    </location>
    <ligand>
        <name>L-glutamine</name>
        <dbReference type="ChEBI" id="CHEBI:58359"/>
    </ligand>
</feature>
<dbReference type="HAMAP" id="MF_01209">
    <property type="entry name" value="CPSase_S_chain"/>
    <property type="match status" value="1"/>
</dbReference>
<dbReference type="CDD" id="cd01744">
    <property type="entry name" value="GATase1_CPSase"/>
    <property type="match status" value="1"/>
</dbReference>
<dbReference type="PROSITE" id="PS51273">
    <property type="entry name" value="GATASE_TYPE_1"/>
    <property type="match status" value="1"/>
</dbReference>
<evidence type="ECO:0000256" key="8">
    <source>
        <dbReference type="ARBA" id="ARBA00022962"/>
    </source>
</evidence>
<dbReference type="SUPFAM" id="SSF52021">
    <property type="entry name" value="Carbamoyl phosphate synthetase, small subunit N-terminal domain"/>
    <property type="match status" value="1"/>
</dbReference>
<comment type="pathway">
    <text evidence="11">Pyrimidine metabolism; UMP biosynthesis via de novo pathway; (S)-dihydroorotate from bicarbonate: step 1/3.</text>
</comment>
<feature type="binding site" evidence="11">
    <location>
        <position position="250"/>
    </location>
    <ligand>
        <name>L-glutamine</name>
        <dbReference type="ChEBI" id="CHEBI:58359"/>
    </ligand>
</feature>
<dbReference type="EMBL" id="LR792632">
    <property type="protein sequence ID" value="CAB3288696.1"/>
    <property type="molecule type" value="Genomic_DNA"/>
</dbReference>
<dbReference type="Pfam" id="PF00117">
    <property type="entry name" value="GATase"/>
    <property type="match status" value="1"/>
</dbReference>
<dbReference type="InterPro" id="IPR006274">
    <property type="entry name" value="CarbamoylP_synth_ssu"/>
</dbReference>
<dbReference type="AlphaFoldDB" id="A0A8D6PU05"/>
<evidence type="ECO:0000313" key="14">
    <source>
        <dbReference type="Proteomes" id="UP000679213"/>
    </source>
</evidence>
<evidence type="ECO:0000256" key="10">
    <source>
        <dbReference type="ARBA" id="ARBA00048816"/>
    </source>
</evidence>
<feature type="binding site" evidence="11">
    <location>
        <position position="276"/>
    </location>
    <ligand>
        <name>L-glutamine</name>
        <dbReference type="ChEBI" id="CHEBI:58359"/>
    </ligand>
</feature>
<dbReference type="InterPro" id="IPR035686">
    <property type="entry name" value="CPSase_GATase1"/>
</dbReference>
<evidence type="ECO:0000313" key="13">
    <source>
        <dbReference type="EMBL" id="CAB3288696.1"/>
    </source>
</evidence>
<keyword evidence="6 11" id="KW-0547">Nucleotide-binding</keyword>
<comment type="catalytic activity">
    <reaction evidence="10 11">
        <text>hydrogencarbonate + L-glutamine + 2 ATP + H2O = carbamoyl phosphate + L-glutamate + 2 ADP + phosphate + 2 H(+)</text>
        <dbReference type="Rhea" id="RHEA:18633"/>
        <dbReference type="ChEBI" id="CHEBI:15377"/>
        <dbReference type="ChEBI" id="CHEBI:15378"/>
        <dbReference type="ChEBI" id="CHEBI:17544"/>
        <dbReference type="ChEBI" id="CHEBI:29985"/>
        <dbReference type="ChEBI" id="CHEBI:30616"/>
        <dbReference type="ChEBI" id="CHEBI:43474"/>
        <dbReference type="ChEBI" id="CHEBI:58228"/>
        <dbReference type="ChEBI" id="CHEBI:58359"/>
        <dbReference type="ChEBI" id="CHEBI:456216"/>
        <dbReference type="EC" id="6.3.5.5"/>
    </reaction>
</comment>
<evidence type="ECO:0000256" key="3">
    <source>
        <dbReference type="ARBA" id="ARBA00022571"/>
    </source>
</evidence>
<dbReference type="NCBIfam" id="NF009475">
    <property type="entry name" value="PRK12838.1"/>
    <property type="match status" value="1"/>
</dbReference>
<evidence type="ECO:0000256" key="9">
    <source>
        <dbReference type="ARBA" id="ARBA00022975"/>
    </source>
</evidence>
<keyword evidence="7 11" id="KW-0067">ATP-binding</keyword>
<evidence type="ECO:0000256" key="11">
    <source>
        <dbReference type="HAMAP-Rule" id="MF_01209"/>
    </source>
</evidence>
<feature type="binding site" evidence="11">
    <location>
        <position position="74"/>
    </location>
    <ligand>
        <name>L-glutamine</name>
        <dbReference type="ChEBI" id="CHEBI:58359"/>
    </ligand>
</feature>
<dbReference type="UniPathway" id="UPA00068">
    <property type="reaction ID" value="UER00171"/>
</dbReference>
<dbReference type="GO" id="GO:0006541">
    <property type="term" value="P:glutamine metabolic process"/>
    <property type="evidence" value="ECO:0007669"/>
    <property type="project" value="InterPro"/>
</dbReference>
<feature type="active site" evidence="11">
    <location>
        <position position="359"/>
    </location>
</feature>
<dbReference type="PRINTS" id="PR00097">
    <property type="entry name" value="ANTSNTHASEII"/>
</dbReference>
<feature type="active site" description="Nucleophile" evidence="11">
    <location>
        <position position="275"/>
    </location>
</feature>
<keyword evidence="4 11" id="KW-0436">Ligase</keyword>
<evidence type="ECO:0000256" key="4">
    <source>
        <dbReference type="ARBA" id="ARBA00022598"/>
    </source>
</evidence>
<dbReference type="InterPro" id="IPR036480">
    <property type="entry name" value="CarbP_synth_ssu_N_sf"/>
</dbReference>
<dbReference type="GO" id="GO:0044205">
    <property type="term" value="P:'de novo' UMP biosynthetic process"/>
    <property type="evidence" value="ECO:0007669"/>
    <property type="project" value="UniProtKB-UniRule"/>
</dbReference>
<evidence type="ECO:0000256" key="2">
    <source>
        <dbReference type="ARBA" id="ARBA00007800"/>
    </source>
</evidence>
<keyword evidence="9 11" id="KW-0665">Pyrimidine biosynthesis</keyword>
<dbReference type="Gene3D" id="3.50.30.20">
    <property type="entry name" value="Carbamoyl-phosphate synthase small subunit, N-terminal domain"/>
    <property type="match status" value="1"/>
</dbReference>
<protein>
    <recommendedName>
        <fullName evidence="11">Carbamoyl phosphate synthase small chain</fullName>
        <ecNumber evidence="11">6.3.5.5</ecNumber>
    </recommendedName>
    <alternativeName>
        <fullName evidence="11">Carbamoyl phosphate synthetase glutamine chain</fullName>
    </alternativeName>
</protein>
<evidence type="ECO:0000256" key="7">
    <source>
        <dbReference type="ARBA" id="ARBA00022840"/>
    </source>
</evidence>
<feature type="domain" description="Carbamoyl-phosphate synthase small subunit N-terminal" evidence="12">
    <location>
        <begin position="30"/>
        <end position="152"/>
    </location>
</feature>
<evidence type="ECO:0000256" key="6">
    <source>
        <dbReference type="ARBA" id="ARBA00022741"/>
    </source>
</evidence>
<reference evidence="13 14" key="1">
    <citation type="submission" date="2020-04" db="EMBL/GenBank/DDBJ databases">
        <authorList>
            <consortium name="Genoscope - CEA"/>
            <person name="William W."/>
        </authorList>
    </citation>
    <scope>NUCLEOTIDE SEQUENCE [LARGE SCALE GENOMIC DNA]</scope>
    <source>
        <strain evidence="13 14">SG7</strain>
    </source>
</reference>
<sequence>MPSFWKAFINALFIITTFAQSYIGILVKIMEAVLVLENGIVFKGKGFGAEKEVFGELVFTTVMTGYVEVLTDPSYKGQIVMMTYPLQGNYGVKKEWFESDGIKAEGFVVREVTNKALDDFLKEYNVPGIQDIDTRFLTRNIRDKGVVKSCLKVAEKISDEEIKDLLDKVKKYKDISDIDLVPLVSTKETIIHKTTNRKARCVLIDCGVKLNIIRSLVKRNCEVVQVPYNTKYDEILEYKPDFVLISNGPGDPARLKEVIKCIKNLIGVVPITGICLGNQLLALAFGGETYKMKFGHRGGNQPVKDLKTDKVYITSQNHGFAVREESLPDDVKVSFINLNDMTVEGIKHNDLPIFSVQFHPEARPGPHDTMFLFDDMIKLKDRK</sequence>
<feature type="binding site" evidence="11">
    <location>
        <position position="279"/>
    </location>
    <ligand>
        <name>L-glutamine</name>
        <dbReference type="ChEBI" id="CHEBI:58359"/>
    </ligand>
</feature>
<dbReference type="PRINTS" id="PR00096">
    <property type="entry name" value="GATASE"/>
</dbReference>
<dbReference type="InterPro" id="IPR029062">
    <property type="entry name" value="Class_I_gatase-like"/>
</dbReference>
<feature type="binding site" evidence="11">
    <location>
        <position position="320"/>
    </location>
    <ligand>
        <name>L-glutamine</name>
        <dbReference type="ChEBI" id="CHEBI:58359"/>
    </ligand>
</feature>
<dbReference type="InterPro" id="IPR050472">
    <property type="entry name" value="Anth_synth/Amidotransfase"/>
</dbReference>
<feature type="binding site" evidence="11">
    <location>
        <position position="248"/>
    </location>
    <ligand>
        <name>L-glutamine</name>
        <dbReference type="ChEBI" id="CHEBI:58359"/>
    </ligand>
</feature>
<evidence type="ECO:0000259" key="12">
    <source>
        <dbReference type="SMART" id="SM01097"/>
    </source>
</evidence>
<comment type="pathway">
    <text evidence="1 11">Amino-acid biosynthesis; L-arginine biosynthesis; carbamoyl phosphate from bicarbonate: step 1/1.</text>
</comment>
<dbReference type="Pfam" id="PF00988">
    <property type="entry name" value="CPSase_sm_chain"/>
    <property type="match status" value="1"/>
</dbReference>
<proteinExistence type="inferred from homology"/>
<organism evidence="13 14">
    <name type="scientific">Methanocaldococcus lauensis</name>
    <dbReference type="NCBI Taxonomy" id="2546128"/>
    <lineage>
        <taxon>Archaea</taxon>
        <taxon>Methanobacteriati</taxon>
        <taxon>Methanobacteriota</taxon>
        <taxon>Methanomada group</taxon>
        <taxon>Methanococci</taxon>
        <taxon>Methanococcales</taxon>
        <taxon>Methanocaldococcaceae</taxon>
        <taxon>Methanocaldococcus</taxon>
    </lineage>
</organism>
<dbReference type="InterPro" id="IPR017926">
    <property type="entry name" value="GATASE"/>
</dbReference>
<dbReference type="SUPFAM" id="SSF52317">
    <property type="entry name" value="Class I glutamine amidotransferase-like"/>
    <property type="match status" value="1"/>
</dbReference>
<evidence type="ECO:0000256" key="5">
    <source>
        <dbReference type="ARBA" id="ARBA00022605"/>
    </source>
</evidence>
<comment type="similarity">
    <text evidence="2 11">Belongs to the CarA family.</text>
</comment>
<dbReference type="KEGG" id="mesg:MLAUSG7_0853"/>
<dbReference type="GO" id="GO:0006207">
    <property type="term" value="P:'de novo' pyrimidine nucleobase biosynthetic process"/>
    <property type="evidence" value="ECO:0007669"/>
    <property type="project" value="InterPro"/>
</dbReference>
<dbReference type="GO" id="GO:0005524">
    <property type="term" value="F:ATP binding"/>
    <property type="evidence" value="ECO:0007669"/>
    <property type="project" value="UniProtKB-UniRule"/>
</dbReference>
<accession>A0A8D6PU05</accession>
<name>A0A8D6PU05_9EURY</name>
<dbReference type="GO" id="GO:0006526">
    <property type="term" value="P:L-arginine biosynthetic process"/>
    <property type="evidence" value="ECO:0007669"/>
    <property type="project" value="UniProtKB-UniRule"/>
</dbReference>
<comment type="function">
    <text evidence="11">Small subunit of the glutamine-dependent carbamoyl phosphate synthetase (CPSase). CPSase catalyzes the formation of carbamoyl phosphate from the ammonia moiety of glutamine, carbonate, and phosphate donated by ATP, constituting the first step of 2 biosynthetic pathways, one leading to arginine and/or urea and the other to pyrimidine nucleotides. The small subunit (glutamine amidotransferase) binds and cleaves glutamine to supply the large subunit with the substrate ammonia.</text>
</comment>
<keyword evidence="3 11" id="KW-0055">Arginine biosynthesis</keyword>
<dbReference type="PANTHER" id="PTHR43418">
    <property type="entry name" value="MULTIFUNCTIONAL TRYPTOPHAN BIOSYNTHESIS PROTEIN-RELATED"/>
    <property type="match status" value="1"/>
</dbReference>
<dbReference type="NCBIfam" id="TIGR01368">
    <property type="entry name" value="CPSaseIIsmall"/>
    <property type="match status" value="1"/>
</dbReference>
<dbReference type="Gene3D" id="3.40.50.880">
    <property type="match status" value="1"/>
</dbReference>
<keyword evidence="14" id="KW-1185">Reference proteome</keyword>
<keyword evidence="5 11" id="KW-0028">Amino-acid biosynthesis</keyword>
<dbReference type="PRINTS" id="PR00099">
    <property type="entry name" value="CPSGATASE"/>
</dbReference>
<evidence type="ECO:0000256" key="1">
    <source>
        <dbReference type="ARBA" id="ARBA00005077"/>
    </source>
</evidence>